<evidence type="ECO:0000313" key="3">
    <source>
        <dbReference type="Proteomes" id="UP000218418"/>
    </source>
</evidence>
<reference evidence="2 3" key="1">
    <citation type="submission" date="2017-06" db="EMBL/GenBank/DDBJ databases">
        <title>Genome sequencing of cyanobaciteial culture collection at National Institute for Environmental Studies (NIES).</title>
        <authorList>
            <person name="Hirose Y."/>
            <person name="Shimura Y."/>
            <person name="Fujisawa T."/>
            <person name="Nakamura Y."/>
            <person name="Kawachi M."/>
        </authorList>
    </citation>
    <scope>NUCLEOTIDE SEQUENCE [LARGE SCALE GENOMIC DNA]</scope>
    <source>
        <strain evidence="2 3">NIES-267</strain>
    </source>
</reference>
<dbReference type="OrthoDB" id="552353at2"/>
<feature type="transmembrane region" description="Helical" evidence="1">
    <location>
        <begin position="184"/>
        <end position="205"/>
    </location>
</feature>
<organism evidence="2 3">
    <name type="scientific">Calothrix parasitica NIES-267</name>
    <dbReference type="NCBI Taxonomy" id="1973488"/>
    <lineage>
        <taxon>Bacteria</taxon>
        <taxon>Bacillati</taxon>
        <taxon>Cyanobacteriota</taxon>
        <taxon>Cyanophyceae</taxon>
        <taxon>Nostocales</taxon>
        <taxon>Calotrichaceae</taxon>
        <taxon>Calothrix</taxon>
    </lineage>
</organism>
<name>A0A1Z4M1A1_9CYAN</name>
<evidence type="ECO:0000256" key="1">
    <source>
        <dbReference type="SAM" id="Phobius"/>
    </source>
</evidence>
<evidence type="ECO:0000313" key="2">
    <source>
        <dbReference type="EMBL" id="BAY87148.1"/>
    </source>
</evidence>
<accession>A0A1Z4M1A1</accession>
<feature type="transmembrane region" description="Helical" evidence="1">
    <location>
        <begin position="151"/>
        <end position="172"/>
    </location>
</feature>
<dbReference type="EMBL" id="AP018227">
    <property type="protein sequence ID" value="BAY87148.1"/>
    <property type="molecule type" value="Genomic_DNA"/>
</dbReference>
<feature type="transmembrane region" description="Helical" evidence="1">
    <location>
        <begin position="88"/>
        <end position="112"/>
    </location>
</feature>
<dbReference type="Proteomes" id="UP000218418">
    <property type="component" value="Chromosome"/>
</dbReference>
<gene>
    <name evidence="2" type="ORF">NIES267_66660</name>
</gene>
<feature type="transmembrane region" description="Helical" evidence="1">
    <location>
        <begin position="20"/>
        <end position="41"/>
    </location>
</feature>
<protein>
    <recommendedName>
        <fullName evidence="4">Ferric oxidoreductase domain-containing protein</fullName>
    </recommendedName>
</protein>
<keyword evidence="1" id="KW-0472">Membrane</keyword>
<dbReference type="AlphaFoldDB" id="A0A1Z4M1A1"/>
<keyword evidence="1" id="KW-0812">Transmembrane</keyword>
<feature type="transmembrane region" description="Helical" evidence="1">
    <location>
        <begin position="118"/>
        <end position="139"/>
    </location>
</feature>
<proteinExistence type="predicted"/>
<evidence type="ECO:0008006" key="4">
    <source>
        <dbReference type="Google" id="ProtNLM"/>
    </source>
</evidence>
<keyword evidence="3" id="KW-1185">Reference proteome</keyword>
<sequence>MNEHSNTATGFQLNFNKWNIVYAAVLVSAALTAFNLANYGIEKQGIINWLDATGRAGMITFTAAFIASPLHKLFPSSFSRWLLKNSRFLGIGFGFQHLVFHLPAVIWFLIIAKAPIDAIITGGIGFVFVIPMLMTSFNAPAKWIGARNWKILHTAGMFYLMYVFIISFYPGISGNPSLNQNYLVNYATLELTLFFAVFLRIVVFIRKIIDFSRNKQTSV</sequence>
<keyword evidence="1" id="KW-1133">Transmembrane helix</keyword>